<dbReference type="CDD" id="cd05282">
    <property type="entry name" value="ETR_like"/>
    <property type="match status" value="1"/>
</dbReference>
<evidence type="ECO:0000313" key="5">
    <source>
        <dbReference type="Proteomes" id="UP000005316"/>
    </source>
</evidence>
<dbReference type="eggNOG" id="COG0604">
    <property type="taxonomic scope" value="Bacteria"/>
</dbReference>
<evidence type="ECO:0000259" key="3">
    <source>
        <dbReference type="SMART" id="SM00829"/>
    </source>
</evidence>
<dbReference type="Proteomes" id="UP000005316">
    <property type="component" value="Unassembled WGS sequence"/>
</dbReference>
<dbReference type="HOGENOM" id="CLU_026673_3_1_9"/>
<dbReference type="Pfam" id="PF08240">
    <property type="entry name" value="ADH_N"/>
    <property type="match status" value="1"/>
</dbReference>
<keyword evidence="2 4" id="KW-0560">Oxidoreductase</keyword>
<reference evidence="4 5" key="1">
    <citation type="submission" date="2011-04" db="EMBL/GenBank/DDBJ databases">
        <authorList>
            <person name="Muzny D."/>
            <person name="Qin X."/>
            <person name="Deng J."/>
            <person name="Jiang H."/>
            <person name="Liu Y."/>
            <person name="Qu J."/>
            <person name="Song X.-Z."/>
            <person name="Zhang L."/>
            <person name="Thornton R."/>
            <person name="Coyle M."/>
            <person name="Francisco L."/>
            <person name="Jackson L."/>
            <person name="Javaid M."/>
            <person name="Korchina V."/>
            <person name="Kovar C."/>
            <person name="Mata R."/>
            <person name="Mathew T."/>
            <person name="Ngo R."/>
            <person name="Nguyen L."/>
            <person name="Nguyen N."/>
            <person name="Okwuonu G."/>
            <person name="Ongeri F."/>
            <person name="Pham C."/>
            <person name="Simmons D."/>
            <person name="Wilczek-Boney K."/>
            <person name="Hale W."/>
            <person name="Jakkamsetti A."/>
            <person name="Pham P."/>
            <person name="Ruth R."/>
            <person name="San Lucas F."/>
            <person name="Warren J."/>
            <person name="Zhang J."/>
            <person name="Zhao Z."/>
            <person name="Zhou C."/>
            <person name="Zhu D."/>
            <person name="Lee S."/>
            <person name="Bess C."/>
            <person name="Blankenburg K."/>
            <person name="Forbes L."/>
            <person name="Fu Q."/>
            <person name="Gubbala S."/>
            <person name="Hirani K."/>
            <person name="Jayaseelan J.C."/>
            <person name="Lara F."/>
            <person name="Munidasa M."/>
            <person name="Palculict T."/>
            <person name="Patil S."/>
            <person name="Pu L.-L."/>
            <person name="Saada N."/>
            <person name="Tang L."/>
            <person name="Weissenberger G."/>
            <person name="Zhu Y."/>
            <person name="Hemphill L."/>
            <person name="Shang Y."/>
            <person name="Youmans B."/>
            <person name="Ayvaz T."/>
            <person name="Ross M."/>
            <person name="Santibanez J."/>
            <person name="Aqrawi P."/>
            <person name="Gross S."/>
            <person name="Joshi V."/>
            <person name="Fowler G."/>
            <person name="Nazareth L."/>
            <person name="Reid J."/>
            <person name="Worley K."/>
            <person name="Petrosino J."/>
            <person name="Highlander S."/>
            <person name="Gibbs R."/>
        </authorList>
    </citation>
    <scope>NUCLEOTIDE SEQUENCE [LARGE SCALE GENOMIC DNA]</scope>
    <source>
        <strain evidence="4 5">2681</strain>
    </source>
</reference>
<dbReference type="GO" id="GO:0003955">
    <property type="term" value="F:NAD(P)H dehydrogenase (quinone) activity"/>
    <property type="evidence" value="ECO:0007669"/>
    <property type="project" value="UniProtKB-EC"/>
</dbReference>
<dbReference type="SUPFAM" id="SSF51735">
    <property type="entry name" value="NAD(P)-binding Rossmann-fold domains"/>
    <property type="match status" value="1"/>
</dbReference>
<dbReference type="SMART" id="SM00829">
    <property type="entry name" value="PKS_ER"/>
    <property type="match status" value="1"/>
</dbReference>
<dbReference type="SUPFAM" id="SSF50129">
    <property type="entry name" value="GroES-like"/>
    <property type="match status" value="1"/>
</dbReference>
<dbReference type="EMBL" id="AFPZ01000001">
    <property type="protein sequence ID" value="EGQ27997.1"/>
    <property type="molecule type" value="Genomic_DNA"/>
</dbReference>
<keyword evidence="1" id="KW-0521">NADP</keyword>
<dbReference type="InterPro" id="IPR013154">
    <property type="entry name" value="ADH-like_N"/>
</dbReference>
<evidence type="ECO:0000313" key="4">
    <source>
        <dbReference type="EMBL" id="EGQ27997.1"/>
    </source>
</evidence>
<dbReference type="InterPro" id="IPR011032">
    <property type="entry name" value="GroES-like_sf"/>
</dbReference>
<dbReference type="PANTHER" id="PTHR48106">
    <property type="entry name" value="QUINONE OXIDOREDUCTASE PIG3-RELATED"/>
    <property type="match status" value="1"/>
</dbReference>
<protein>
    <submittedName>
        <fullName evidence="4">NADPH:quinone reductase</fullName>
        <ecNumber evidence="4">1.6.5.2</ecNumber>
    </submittedName>
</protein>
<proteinExistence type="predicted"/>
<evidence type="ECO:0000256" key="1">
    <source>
        <dbReference type="ARBA" id="ARBA00022857"/>
    </source>
</evidence>
<dbReference type="AlphaFoldDB" id="F9DMK9"/>
<name>F9DMK9_9BACL</name>
<dbReference type="Gene3D" id="3.40.50.720">
    <property type="entry name" value="NAD(P)-binding Rossmann-like Domain"/>
    <property type="match status" value="1"/>
</dbReference>
<evidence type="ECO:0000256" key="2">
    <source>
        <dbReference type="ARBA" id="ARBA00023002"/>
    </source>
</evidence>
<feature type="domain" description="Enoyl reductase (ER)" evidence="3">
    <location>
        <begin position="39"/>
        <end position="353"/>
    </location>
</feature>
<dbReference type="Gene3D" id="3.90.180.10">
    <property type="entry name" value="Medium-chain alcohol dehydrogenases, catalytic domain"/>
    <property type="match status" value="1"/>
</dbReference>
<dbReference type="InterPro" id="IPR013149">
    <property type="entry name" value="ADH-like_C"/>
</dbReference>
<dbReference type="PANTHER" id="PTHR48106:SF2">
    <property type="entry name" value="ZN2+-BINDING DEHYDROGENASE"/>
    <property type="match status" value="1"/>
</dbReference>
<dbReference type="EC" id="1.6.5.2" evidence="4"/>
<comment type="caution">
    <text evidence="4">The sequence shown here is derived from an EMBL/GenBank/DDBJ whole genome shotgun (WGS) entry which is preliminary data.</text>
</comment>
<organism evidence="4 5">
    <name type="scientific">Sporosarcina newyorkensis 2681</name>
    <dbReference type="NCBI Taxonomy" id="1027292"/>
    <lineage>
        <taxon>Bacteria</taxon>
        <taxon>Bacillati</taxon>
        <taxon>Bacillota</taxon>
        <taxon>Bacilli</taxon>
        <taxon>Bacillales</taxon>
        <taxon>Caryophanaceae</taxon>
        <taxon>Sporosarcina</taxon>
    </lineage>
</organism>
<dbReference type="InterPro" id="IPR036291">
    <property type="entry name" value="NAD(P)-bd_dom_sf"/>
</dbReference>
<gene>
    <name evidence="4" type="primary">qor</name>
    <name evidence="4" type="ORF">HMPREF9372_0039</name>
</gene>
<sequence>MIETNVGNFQIIFSALSTVNEGGLIELDAKCITFHEFGSPLDVLKIEHKRIEPPKDHEVFVRMLARPINPSDLIPIRGAYAHRISLPNIPGYEGVGIVEDVGASVSQHLIGKRVLPLRGEGTWQEYVKTAAEWAVPIPDSIDNFTAAQMYINPLTAWIVSTEVLQLKPNDTLLVNACGSSIGHIFAQLSKVLGFRLIAVTRNNVYTEQLLDLGATDVINTAETPLQKMVMELTNGCGADTAVDSVGGSSGNELAFCVRPNGKFLTIGLLSGIQVNWADIVKKAKVHANIFHLRHWNKNVSTDTWQETFNHLLTLLNDNQLRLTEMDSHYDLVKVKEAVRVVETSEKGKGKVFLTNRT</sequence>
<dbReference type="GO" id="GO:0070402">
    <property type="term" value="F:NADPH binding"/>
    <property type="evidence" value="ECO:0007669"/>
    <property type="project" value="TreeGrafter"/>
</dbReference>
<dbReference type="Pfam" id="PF00107">
    <property type="entry name" value="ADH_zinc_N"/>
    <property type="match status" value="1"/>
</dbReference>
<accession>F9DMK9</accession>
<dbReference type="InterPro" id="IPR020843">
    <property type="entry name" value="ER"/>
</dbReference>